<reference evidence="2 3" key="1">
    <citation type="submission" date="2018-03" db="EMBL/GenBank/DDBJ databases">
        <title>Genomic Encyclopedia of Archaeal and Bacterial Type Strains, Phase II (KMG-II): from individual species to whole genera.</title>
        <authorList>
            <person name="Goeker M."/>
        </authorList>
    </citation>
    <scope>NUCLEOTIDE SEQUENCE [LARGE SCALE GENOMIC DNA]</scope>
    <source>
        <strain evidence="2 3">DSM 25328</strain>
    </source>
</reference>
<dbReference type="EMBL" id="PVUF01000019">
    <property type="protein sequence ID" value="PRZ44930.1"/>
    <property type="molecule type" value="Genomic_DNA"/>
</dbReference>
<dbReference type="RefSeq" id="WP_106165353.1">
    <property type="nucleotide sequence ID" value="NZ_PVUF01000019.1"/>
</dbReference>
<dbReference type="OrthoDB" id="5769716at2"/>
<evidence type="ECO:0000313" key="2">
    <source>
        <dbReference type="EMBL" id="PRZ44930.1"/>
    </source>
</evidence>
<feature type="domain" description="Histidine kinase/HSP90-like ATPase" evidence="1">
    <location>
        <begin position="18"/>
        <end position="131"/>
    </location>
</feature>
<evidence type="ECO:0000259" key="1">
    <source>
        <dbReference type="Pfam" id="PF13581"/>
    </source>
</evidence>
<dbReference type="InterPro" id="IPR003594">
    <property type="entry name" value="HATPase_dom"/>
</dbReference>
<sequence length="139" mass="15044">MQVPAPLDAMVQAIRRDADVISARQMGRALAEDLGFSRPDQALVATAISELARNIVVYADHGEIELTTLQQGDRQGIRIIARDHGPGIADLERALCDGFSTGNSLGLGLPGTRRIMDEFDIRSPPGEGVTIIAVKWQLR</sequence>
<accession>A0A2T1A8K8</accession>
<comment type="caution">
    <text evidence="2">The sequence shown here is derived from an EMBL/GenBank/DDBJ whole genome shotgun (WGS) entry which is preliminary data.</text>
</comment>
<dbReference type="CDD" id="cd16934">
    <property type="entry name" value="HATPase_RsbT-like"/>
    <property type="match status" value="1"/>
</dbReference>
<evidence type="ECO:0000313" key="3">
    <source>
        <dbReference type="Proteomes" id="UP000237718"/>
    </source>
</evidence>
<dbReference type="GO" id="GO:0016301">
    <property type="term" value="F:kinase activity"/>
    <property type="evidence" value="ECO:0007669"/>
    <property type="project" value="UniProtKB-KW"/>
</dbReference>
<organism evidence="2 3">
    <name type="scientific">Tritonibacter scottomollicae</name>
    <name type="common">Epibacterium scottomollicae</name>
    <dbReference type="NCBI Taxonomy" id="483013"/>
    <lineage>
        <taxon>Bacteria</taxon>
        <taxon>Pseudomonadati</taxon>
        <taxon>Pseudomonadota</taxon>
        <taxon>Alphaproteobacteria</taxon>
        <taxon>Rhodobacterales</taxon>
        <taxon>Paracoccaceae</taxon>
        <taxon>Tritonibacter</taxon>
    </lineage>
</organism>
<dbReference type="Gene3D" id="3.30.565.10">
    <property type="entry name" value="Histidine kinase-like ATPase, C-terminal domain"/>
    <property type="match status" value="1"/>
</dbReference>
<dbReference type="Proteomes" id="UP000237718">
    <property type="component" value="Unassembled WGS sequence"/>
</dbReference>
<protein>
    <submittedName>
        <fullName evidence="2">Serine/threonine-protein kinase RsbT</fullName>
    </submittedName>
</protein>
<proteinExistence type="predicted"/>
<dbReference type="SUPFAM" id="SSF55874">
    <property type="entry name" value="ATPase domain of HSP90 chaperone/DNA topoisomerase II/histidine kinase"/>
    <property type="match status" value="1"/>
</dbReference>
<dbReference type="Pfam" id="PF13581">
    <property type="entry name" value="HATPase_c_2"/>
    <property type="match status" value="1"/>
</dbReference>
<gene>
    <name evidence="2" type="ORF">CLV89_11942</name>
</gene>
<keyword evidence="2" id="KW-0418">Kinase</keyword>
<dbReference type="AlphaFoldDB" id="A0A2T1A8K8"/>
<name>A0A2T1A8K8_TRISK</name>
<keyword evidence="2" id="KW-0808">Transferase</keyword>
<dbReference type="InterPro" id="IPR036890">
    <property type="entry name" value="HATPase_C_sf"/>
</dbReference>